<gene>
    <name evidence="1" type="ORF">FVR03_12810</name>
</gene>
<feature type="non-terminal residue" evidence="1">
    <location>
        <position position="68"/>
    </location>
</feature>
<dbReference type="EMBL" id="VRTY01000044">
    <property type="protein sequence ID" value="TXK45317.1"/>
    <property type="molecule type" value="Genomic_DNA"/>
</dbReference>
<keyword evidence="2" id="KW-1185">Reference proteome</keyword>
<proteinExistence type="predicted"/>
<protein>
    <recommendedName>
        <fullName evidence="3">META domain-containing protein</fullName>
    </recommendedName>
</protein>
<dbReference type="RefSeq" id="WP_147922146.1">
    <property type="nucleotide sequence ID" value="NZ_VRTY01000044.1"/>
</dbReference>
<reference evidence="1 2" key="1">
    <citation type="submission" date="2019-08" db="EMBL/GenBank/DDBJ databases">
        <authorList>
            <person name="Shi S."/>
        </authorList>
    </citation>
    <scope>NUCLEOTIDE SEQUENCE [LARGE SCALE GENOMIC DNA]</scope>
    <source>
        <strain evidence="1 2">GY10130</strain>
    </source>
</reference>
<sequence length="68" mass="7598">MKLLLSLPKLALFYGILLLTACTIRNTTVAGEQNSLQDTDWMLLSFGDHEVPTAPDARTSYIHFDSKN</sequence>
<dbReference type="AlphaFoldDB" id="A0A5C8K7M6"/>
<name>A0A5C8K7M6_9BACT</name>
<organism evidence="1 2">
    <name type="scientific">Pontibacter qinzhouensis</name>
    <dbReference type="NCBI Taxonomy" id="2603253"/>
    <lineage>
        <taxon>Bacteria</taxon>
        <taxon>Pseudomonadati</taxon>
        <taxon>Bacteroidota</taxon>
        <taxon>Cytophagia</taxon>
        <taxon>Cytophagales</taxon>
        <taxon>Hymenobacteraceae</taxon>
        <taxon>Pontibacter</taxon>
    </lineage>
</organism>
<accession>A0A5C8K7M6</accession>
<dbReference type="PROSITE" id="PS51257">
    <property type="entry name" value="PROKAR_LIPOPROTEIN"/>
    <property type="match status" value="1"/>
</dbReference>
<evidence type="ECO:0008006" key="3">
    <source>
        <dbReference type="Google" id="ProtNLM"/>
    </source>
</evidence>
<dbReference type="Proteomes" id="UP000321926">
    <property type="component" value="Unassembled WGS sequence"/>
</dbReference>
<evidence type="ECO:0000313" key="2">
    <source>
        <dbReference type="Proteomes" id="UP000321926"/>
    </source>
</evidence>
<comment type="caution">
    <text evidence="1">The sequence shown here is derived from an EMBL/GenBank/DDBJ whole genome shotgun (WGS) entry which is preliminary data.</text>
</comment>
<evidence type="ECO:0000313" key="1">
    <source>
        <dbReference type="EMBL" id="TXK45317.1"/>
    </source>
</evidence>